<evidence type="ECO:0000259" key="3">
    <source>
        <dbReference type="Pfam" id="PF14021"/>
    </source>
</evidence>
<keyword evidence="2" id="KW-1133">Transmembrane helix</keyword>
<protein>
    <submittedName>
        <fullName evidence="4">TNT domain-containing protein</fullName>
    </submittedName>
</protein>
<feature type="transmembrane region" description="Helical" evidence="2">
    <location>
        <begin position="42"/>
        <end position="62"/>
    </location>
</feature>
<sequence>MARDYDSQLLESVAVRRKRLREAVLFGPQRTRRRLDENVGKILIGLALSAVMCAGSIGWSFLQNQLATQEQAQREQDQAASPPPEVASAPVPADWVGADVTMEMLQEELDLAEVPPGLYVLPGEPRPEPGTVDSYYLLTENERGFAAGIVEFEQGRTGAEFATEDEAARWLYSELVLVDAEPQALSAAEELAADQRTAELTQQIEQQIREGSGDSVRQTLRAGTVLDAFGNESGSLLFPDGLAFSERGLPEISRGGEPAAPTAEPSPSGSPADELRPADPPDPSPSASAGPSPTPSGDPDDQAAAQNYHRYRVTHPFSVEASLSPSSDPHPGGGVRFTVDAGGFTQPPALPSIRWLLANGYLERVEVTDVPA</sequence>
<gene>
    <name evidence="4" type="ORF">LG943_11850</name>
</gene>
<feature type="region of interest" description="Disordered" evidence="1">
    <location>
        <begin position="70"/>
        <end position="91"/>
    </location>
</feature>
<dbReference type="GO" id="GO:0050135">
    <property type="term" value="F:NADP+ nucleosidase activity"/>
    <property type="evidence" value="ECO:0007669"/>
    <property type="project" value="InterPro"/>
</dbReference>
<reference evidence="4" key="1">
    <citation type="submission" date="2021-10" db="EMBL/GenBank/DDBJ databases">
        <title>Streptomonospora sp. nov., isolated from mangrove soil.</title>
        <authorList>
            <person name="Chen X."/>
            <person name="Ge X."/>
            <person name="Liu W."/>
        </authorList>
    </citation>
    <scope>NUCLEOTIDE SEQUENCE</scope>
    <source>
        <strain evidence="4">S1-112</strain>
    </source>
</reference>
<dbReference type="AlphaFoldDB" id="A0A9X3NMT8"/>
<feature type="compositionally biased region" description="Low complexity" evidence="1">
    <location>
        <begin position="255"/>
        <end position="272"/>
    </location>
</feature>
<dbReference type="EMBL" id="JAJAQC010000017">
    <property type="protein sequence ID" value="MDA0565008.1"/>
    <property type="molecule type" value="Genomic_DNA"/>
</dbReference>
<evidence type="ECO:0000313" key="4">
    <source>
        <dbReference type="EMBL" id="MDA0565008.1"/>
    </source>
</evidence>
<name>A0A9X3NMT8_9ACTN</name>
<feature type="domain" description="TNT" evidence="3">
    <location>
        <begin position="219"/>
        <end position="365"/>
    </location>
</feature>
<accession>A0A9X3NMT8</accession>
<evidence type="ECO:0000313" key="5">
    <source>
        <dbReference type="Proteomes" id="UP001140076"/>
    </source>
</evidence>
<dbReference type="RefSeq" id="WP_270072291.1">
    <property type="nucleotide sequence ID" value="NZ_JAJAQC010000017.1"/>
</dbReference>
<keyword evidence="2" id="KW-0812">Transmembrane</keyword>
<feature type="compositionally biased region" description="Low complexity" evidence="1">
    <location>
        <begin position="285"/>
        <end position="297"/>
    </location>
</feature>
<evidence type="ECO:0000256" key="2">
    <source>
        <dbReference type="SAM" id="Phobius"/>
    </source>
</evidence>
<dbReference type="Proteomes" id="UP001140076">
    <property type="component" value="Unassembled WGS sequence"/>
</dbReference>
<organism evidence="4 5">
    <name type="scientific">Streptomonospora mangrovi</name>
    <dbReference type="NCBI Taxonomy" id="2883123"/>
    <lineage>
        <taxon>Bacteria</taxon>
        <taxon>Bacillati</taxon>
        <taxon>Actinomycetota</taxon>
        <taxon>Actinomycetes</taxon>
        <taxon>Streptosporangiales</taxon>
        <taxon>Nocardiopsidaceae</taxon>
        <taxon>Streptomonospora</taxon>
    </lineage>
</organism>
<proteinExistence type="predicted"/>
<dbReference type="InterPro" id="IPR025331">
    <property type="entry name" value="TNT"/>
</dbReference>
<keyword evidence="5" id="KW-1185">Reference proteome</keyword>
<comment type="caution">
    <text evidence="4">The sequence shown here is derived from an EMBL/GenBank/DDBJ whole genome shotgun (WGS) entry which is preliminary data.</text>
</comment>
<evidence type="ECO:0000256" key="1">
    <source>
        <dbReference type="SAM" id="MobiDB-lite"/>
    </source>
</evidence>
<feature type="region of interest" description="Disordered" evidence="1">
    <location>
        <begin position="248"/>
        <end position="340"/>
    </location>
</feature>
<keyword evidence="2" id="KW-0472">Membrane</keyword>
<dbReference type="Pfam" id="PF14021">
    <property type="entry name" value="TNT"/>
    <property type="match status" value="1"/>
</dbReference>